<feature type="transmembrane region" description="Helical" evidence="1">
    <location>
        <begin position="75"/>
        <end position="93"/>
    </location>
</feature>
<dbReference type="STRING" id="446470.Snas_6382"/>
<keyword evidence="1" id="KW-1133">Transmembrane helix</keyword>
<dbReference type="Proteomes" id="UP000000844">
    <property type="component" value="Chromosome"/>
</dbReference>
<keyword evidence="3" id="KW-1185">Reference proteome</keyword>
<gene>
    <name evidence="2" type="ordered locus">Snas_6382</name>
</gene>
<accession>D3Q5D8</accession>
<organism evidence="2 3">
    <name type="scientific">Stackebrandtia nassauensis (strain DSM 44728 / CIP 108903 / NRRL B-16338 / NBRC 102104 / LLR-40K-21)</name>
    <dbReference type="NCBI Taxonomy" id="446470"/>
    <lineage>
        <taxon>Bacteria</taxon>
        <taxon>Bacillati</taxon>
        <taxon>Actinomycetota</taxon>
        <taxon>Actinomycetes</taxon>
        <taxon>Glycomycetales</taxon>
        <taxon>Glycomycetaceae</taxon>
        <taxon>Stackebrandtia</taxon>
    </lineage>
</organism>
<feature type="transmembrane region" description="Helical" evidence="1">
    <location>
        <begin position="45"/>
        <end position="68"/>
    </location>
</feature>
<dbReference type="OrthoDB" id="9810850at2"/>
<proteinExistence type="predicted"/>
<dbReference type="EMBL" id="CP001778">
    <property type="protein sequence ID" value="ADD45998.1"/>
    <property type="molecule type" value="Genomic_DNA"/>
</dbReference>
<evidence type="ECO:0000313" key="2">
    <source>
        <dbReference type="EMBL" id="ADD45998.1"/>
    </source>
</evidence>
<sequence>MTTETPAAVGKPPKAATLLLAGTCVAYLLLTGLDAKSTAVLAGSLDFFGLKTVALDGLLALGFGYVALRLRRGGQGVHVVAFVLTGAALWRAIDVLLDAASASLGNDFQYWRIGQLATAALLVIAGVAAVVASALLARRR</sequence>
<keyword evidence="1" id="KW-0812">Transmembrane</keyword>
<dbReference type="KEGG" id="sna:Snas_6382"/>
<keyword evidence="1" id="KW-0472">Membrane</keyword>
<protein>
    <submittedName>
        <fullName evidence="2">Uncharacterized protein</fullName>
    </submittedName>
</protein>
<evidence type="ECO:0000256" key="1">
    <source>
        <dbReference type="SAM" id="Phobius"/>
    </source>
</evidence>
<dbReference type="RefSeq" id="WP_013021569.1">
    <property type="nucleotide sequence ID" value="NC_013947.1"/>
</dbReference>
<feature type="transmembrane region" description="Helical" evidence="1">
    <location>
        <begin position="113"/>
        <end position="137"/>
    </location>
</feature>
<dbReference type="AlphaFoldDB" id="D3Q5D8"/>
<evidence type="ECO:0000313" key="3">
    <source>
        <dbReference type="Proteomes" id="UP000000844"/>
    </source>
</evidence>
<dbReference type="HOGENOM" id="CLU_1833983_0_0_11"/>
<name>D3Q5D8_STANL</name>
<reference evidence="2 3" key="1">
    <citation type="journal article" date="2009" name="Stand. Genomic Sci.">
        <title>Complete genome sequence of Stackebrandtia nassauensis type strain (LLR-40K-21).</title>
        <authorList>
            <person name="Munk C."/>
            <person name="Lapidus A."/>
            <person name="Copeland A."/>
            <person name="Jando M."/>
            <person name="Mayilraj S."/>
            <person name="Glavina Del Rio T."/>
            <person name="Nolan M."/>
            <person name="Chen F."/>
            <person name="Lucas S."/>
            <person name="Tice H."/>
            <person name="Cheng J.F."/>
            <person name="Han C."/>
            <person name="Detter J.C."/>
            <person name="Bruce D."/>
            <person name="Goodwin L."/>
            <person name="Chain P."/>
            <person name="Pitluck S."/>
            <person name="Goker M."/>
            <person name="Ovchinikova G."/>
            <person name="Pati A."/>
            <person name="Ivanova N."/>
            <person name="Mavromatis K."/>
            <person name="Chen A."/>
            <person name="Palaniappan K."/>
            <person name="Land M."/>
            <person name="Hauser L."/>
            <person name="Chang Y.J."/>
            <person name="Jeffries C.D."/>
            <person name="Bristow J."/>
            <person name="Eisen J.A."/>
            <person name="Markowitz V."/>
            <person name="Hugenholtz P."/>
            <person name="Kyrpides N.C."/>
            <person name="Klenk H.P."/>
        </authorList>
    </citation>
    <scope>NUCLEOTIDE SEQUENCE [LARGE SCALE GENOMIC DNA]</scope>
    <source>
        <strain evidence="3">DSM 44728 / CIP 108903 / NRRL B-16338 / NBRC 102104 / LLR-40K-21</strain>
    </source>
</reference>